<evidence type="ECO:0000256" key="1">
    <source>
        <dbReference type="SAM" id="Phobius"/>
    </source>
</evidence>
<feature type="transmembrane region" description="Helical" evidence="1">
    <location>
        <begin position="6"/>
        <end position="27"/>
    </location>
</feature>
<keyword evidence="1" id="KW-1133">Transmembrane helix</keyword>
<evidence type="ECO:0000313" key="2">
    <source>
        <dbReference type="EMBL" id="SUN63901.1"/>
    </source>
</evidence>
<gene>
    <name evidence="2" type="ORF">NCTC12224_02685</name>
</gene>
<keyword evidence="1" id="KW-0812">Transmembrane</keyword>
<keyword evidence="3" id="KW-1185">Reference proteome</keyword>
<evidence type="ECO:0000313" key="3">
    <source>
        <dbReference type="Proteomes" id="UP000254924"/>
    </source>
</evidence>
<accession>A0A380KFY4</accession>
<reference evidence="2 3" key="1">
    <citation type="submission" date="2018-06" db="EMBL/GenBank/DDBJ databases">
        <authorList>
            <consortium name="Pathogen Informatics"/>
            <person name="Doyle S."/>
        </authorList>
    </citation>
    <scope>NUCLEOTIDE SEQUENCE [LARGE SCALE GENOMIC DNA]</scope>
    <source>
        <strain evidence="2 3">NCTC12224</strain>
    </source>
</reference>
<dbReference type="Proteomes" id="UP000254924">
    <property type="component" value="Unassembled WGS sequence"/>
</dbReference>
<sequence>MIDELNLSPVGYVIVFVLAIIMLIVAIHRESYFTLDSERLEPKEDNYRDEVVGARYGAVMQIERH</sequence>
<dbReference type="AlphaFoldDB" id="A0A380KFY4"/>
<proteinExistence type="predicted"/>
<dbReference type="EMBL" id="UHFN01000007">
    <property type="protein sequence ID" value="SUN63901.1"/>
    <property type="molecule type" value="Genomic_DNA"/>
</dbReference>
<evidence type="ECO:0008006" key="4">
    <source>
        <dbReference type="Google" id="ProtNLM"/>
    </source>
</evidence>
<keyword evidence="1" id="KW-0472">Membrane</keyword>
<name>A0A380KFY4_9STRE</name>
<organism evidence="2 3">
    <name type="scientific">Streptococcus hyointestinalis</name>
    <dbReference type="NCBI Taxonomy" id="1337"/>
    <lineage>
        <taxon>Bacteria</taxon>
        <taxon>Bacillati</taxon>
        <taxon>Bacillota</taxon>
        <taxon>Bacilli</taxon>
        <taxon>Lactobacillales</taxon>
        <taxon>Streptococcaceae</taxon>
        <taxon>Streptococcus</taxon>
    </lineage>
</organism>
<protein>
    <recommendedName>
        <fullName evidence="4">Phage membrane protein</fullName>
    </recommendedName>
</protein>